<dbReference type="Proteomes" id="UP000002332">
    <property type="component" value="Plasmid pQBR103"/>
</dbReference>
<gene>
    <name evidence="2" type="ordered locus">pQBR0008</name>
</gene>
<reference evidence="2 3" key="1">
    <citation type="journal article" date="2007" name="ISME J.">
        <title>Sequence-based analysis of pQBR103; a representative of a unique, transfer-proficient mega plasmid resident in the microbial community of sugar beet.</title>
        <authorList>
            <person name="Tett A."/>
            <person name="Spiers A.J."/>
            <person name="Crossman L.C."/>
            <person name="Ager D."/>
            <person name="Ciric L."/>
            <person name="Dow J.M."/>
            <person name="Fry J.C."/>
            <person name="Harris D."/>
            <person name="Lilley A."/>
            <person name="Oliver A."/>
            <person name="Parkhill J."/>
            <person name="Quail M.A."/>
            <person name="Rainey P.B."/>
            <person name="Saunders N.J."/>
            <person name="Seeger K."/>
            <person name="Snyder L.A.S."/>
            <person name="Squares R."/>
            <person name="Thomas C.M."/>
            <person name="Turner S.L."/>
            <person name="Zhang X.-X."/>
            <person name="Field D."/>
            <person name="Bailey M.J."/>
        </authorList>
    </citation>
    <scope>NUCLEOTIDE SEQUENCE [LARGE SCALE GENOMIC DNA]</scope>
    <source>
        <strain evidence="2 3">SBW25</strain>
    </source>
</reference>
<evidence type="ECO:0000256" key="1">
    <source>
        <dbReference type="SAM" id="Phobius"/>
    </source>
</evidence>
<proteinExistence type="predicted"/>
<name>A4V7A7_PSEFS</name>
<dbReference type="AlphaFoldDB" id="A4V7A7"/>
<feature type="transmembrane region" description="Helical" evidence="1">
    <location>
        <begin position="50"/>
        <end position="69"/>
    </location>
</feature>
<organism evidence="2 3">
    <name type="scientific">Pseudomonas fluorescens (strain SBW25)</name>
    <dbReference type="NCBI Taxonomy" id="216595"/>
    <lineage>
        <taxon>Bacteria</taxon>
        <taxon>Pseudomonadati</taxon>
        <taxon>Pseudomonadota</taxon>
        <taxon>Gammaproteobacteria</taxon>
        <taxon>Pseudomonadales</taxon>
        <taxon>Pseudomonadaceae</taxon>
        <taxon>Pseudomonas</taxon>
    </lineage>
</organism>
<sequence length="144" mass="16466">MLGFGRAQHSIKTKSNNNGEYMFYQNCKNQQTRLSGFQKGLAPMKALIKIYHQYRLVLVFVLLASTITSEPPMRHWLVVPTFVSVWLAKVFKWGVTGFTLYILFFNGIHLPWWLSVASVMTGEILSIAVAAAEMEMKHYGYLNS</sequence>
<keyword evidence="1" id="KW-1133">Transmembrane helix</keyword>
<geneLocation type="plasmid" evidence="2 3">
    <name>pQBR103</name>
</geneLocation>
<feature type="transmembrane region" description="Helical" evidence="1">
    <location>
        <begin position="110"/>
        <end position="132"/>
    </location>
</feature>
<evidence type="ECO:0000313" key="2">
    <source>
        <dbReference type="EMBL" id="CAM96040.1"/>
    </source>
</evidence>
<dbReference type="EMBL" id="AM235768">
    <property type="protein sequence ID" value="CAM96040.1"/>
    <property type="molecule type" value="Genomic_DNA"/>
</dbReference>
<keyword evidence="2" id="KW-0614">Plasmid</keyword>
<evidence type="ECO:0000313" key="3">
    <source>
        <dbReference type="Proteomes" id="UP000002332"/>
    </source>
</evidence>
<keyword evidence="1 2" id="KW-0812">Transmembrane</keyword>
<accession>A4V7A7</accession>
<keyword evidence="1" id="KW-0472">Membrane</keyword>
<protein>
    <submittedName>
        <fullName evidence="2">Transmembrane protein</fullName>
    </submittedName>
</protein>
<feature type="transmembrane region" description="Helical" evidence="1">
    <location>
        <begin position="76"/>
        <end position="104"/>
    </location>
</feature>